<keyword evidence="7" id="KW-0406">Ion transport</keyword>
<dbReference type="eggNOG" id="COG0055">
    <property type="taxonomic scope" value="Bacteria"/>
</dbReference>
<dbReference type="InterPro" id="IPR020003">
    <property type="entry name" value="ATPase_a/bsu_AS"/>
</dbReference>
<dbReference type="Pfam" id="PF00006">
    <property type="entry name" value="ATP-synt_ab"/>
    <property type="match status" value="1"/>
</dbReference>
<dbReference type="InterPro" id="IPR050053">
    <property type="entry name" value="ATPase_alpha/beta_chains"/>
</dbReference>
<dbReference type="InterPro" id="IPR005722">
    <property type="entry name" value="ATP_synth_F1_bsu"/>
</dbReference>
<keyword evidence="8" id="KW-0472">Membrane</keyword>
<dbReference type="EC" id="3.6.1.34" evidence="12"/>
<comment type="similarity">
    <text evidence="2">Belongs to the ATPase alpha/beta chains family.</text>
</comment>
<feature type="domain" description="AAA+ ATPase" evidence="11">
    <location>
        <begin position="356"/>
        <end position="541"/>
    </location>
</feature>
<evidence type="ECO:0000256" key="2">
    <source>
        <dbReference type="ARBA" id="ARBA00008936"/>
    </source>
</evidence>
<evidence type="ECO:0000256" key="3">
    <source>
        <dbReference type="ARBA" id="ARBA00022448"/>
    </source>
</evidence>
<evidence type="ECO:0000256" key="10">
    <source>
        <dbReference type="ARBA" id="ARBA00023310"/>
    </source>
</evidence>
<keyword evidence="13" id="KW-1185">Reference proteome</keyword>
<evidence type="ECO:0000256" key="7">
    <source>
        <dbReference type="ARBA" id="ARBA00023065"/>
    </source>
</evidence>
<dbReference type="PANTHER" id="PTHR15184:SF71">
    <property type="entry name" value="ATP SYNTHASE SUBUNIT BETA, MITOCHONDRIAL"/>
    <property type="match status" value="1"/>
</dbReference>
<evidence type="ECO:0000256" key="8">
    <source>
        <dbReference type="ARBA" id="ARBA00023136"/>
    </source>
</evidence>
<keyword evidence="12" id="KW-0378">Hydrolase</keyword>
<dbReference type="SUPFAM" id="SSF52540">
    <property type="entry name" value="P-loop containing nucleoside triphosphate hydrolases"/>
    <property type="match status" value="1"/>
</dbReference>
<accession>Q98QX4</accession>
<evidence type="ECO:0000256" key="5">
    <source>
        <dbReference type="ARBA" id="ARBA00022840"/>
    </source>
</evidence>
<dbReference type="NCBIfam" id="NF045858">
    <property type="entry name" value="glide_MMOB1670"/>
    <property type="match status" value="1"/>
</dbReference>
<sequence length="698" mass="78262">MTTNKNSYKDYHFNTLKAASNKVGLKIKKGTKRNKLIENILKHDLEFPENTVLAFLLSPESSASLQKESASKAKIVKEVTKIAKEKASSKKVKVVKNLLEDEKPEPVVVQEETKEIESSFSDYDYKKMTAYKIYSPENLALLTYDQLVVLAKVHKIFKPENKTKQSLIAAIAERQYTDDFRRKSEEIMKPRAKFKARNPLKPLEDKAYVLEGIVVEVKSQVYKIKLTLVKEKPIINALFEIQTEQGQTRLLEISDILSDSLVAGYVLGREQGIEIGSFARSKNNPYSIPISEKLLGRIIDPVGRILDDPTHPLVGKQYAPMIETESKQTEKYKVFPKTQILETGIKVIDVLLPIPSGGKTGLLGGAGVGKTVVVQELINTFIKHHDGVSVFSGIGERIREGHELWEEAKELGFLDKTTFIFGQMNESPGLRLRSGFTGVKVAEYFRNNLGKNVLLFMDNIFRYMQAGSEVSSLLEKTPSAVGYQPMLVSEIGKLQERINSNNDGDITSIQAMYIPADDFTDPAAVAAFAHFDATIILSRQLAAEGLYPAVDPLVSSSKLLSTKFTSTRHINIAKETIAILEKSKSLEDIINILGFDALSEADRKTVRIARIIRKFLTQPFVVSEKFTGQKGVFVTLNDALRGMERILTGEFNHIPETYFAYVGTIEEALEKYEYDNKEEEAKLMVKEEISQEATNINI</sequence>
<dbReference type="Proteomes" id="UP000000528">
    <property type="component" value="Chromosome"/>
</dbReference>
<protein>
    <submittedName>
        <fullName evidence="12">ATP SYNTHASE BETA CHAIN</fullName>
        <ecNumber evidence="12">3.6.1.34</ecNumber>
    </submittedName>
</protein>
<evidence type="ECO:0000313" key="12">
    <source>
        <dbReference type="EMBL" id="CAC13409.1"/>
    </source>
</evidence>
<dbReference type="STRING" id="272635.gene:17576824"/>
<keyword evidence="5" id="KW-0067">ATP-binding</keyword>
<comment type="subcellular location">
    <subcellularLocation>
        <location evidence="1">Membrane</location>
    </subcellularLocation>
</comment>
<evidence type="ECO:0000313" key="13">
    <source>
        <dbReference type="Proteomes" id="UP000000528"/>
    </source>
</evidence>
<dbReference type="InterPro" id="IPR055190">
    <property type="entry name" value="ATP-synt_VA_C"/>
</dbReference>
<keyword evidence="6" id="KW-1278">Translocase</keyword>
<dbReference type="PROSITE" id="PS00152">
    <property type="entry name" value="ATPASE_ALPHA_BETA"/>
    <property type="match status" value="1"/>
</dbReference>
<dbReference type="EMBL" id="AL445563">
    <property type="protein sequence ID" value="CAC13409.1"/>
    <property type="molecule type" value="Genomic_DNA"/>
</dbReference>
<dbReference type="NCBIfam" id="TIGR01039">
    <property type="entry name" value="atpD"/>
    <property type="match status" value="1"/>
</dbReference>
<dbReference type="GO" id="GO:0045259">
    <property type="term" value="C:proton-transporting ATP synthase complex"/>
    <property type="evidence" value="ECO:0007669"/>
    <property type="project" value="UniProtKB-KW"/>
</dbReference>
<keyword evidence="4" id="KW-0547">Nucleotide-binding</keyword>
<dbReference type="RefSeq" id="WP_223212140.1">
    <property type="nucleotide sequence ID" value="NC_002771.1"/>
</dbReference>
<dbReference type="InterPro" id="IPR000194">
    <property type="entry name" value="ATPase_F1/V1/A1_a/bsu_nucl-bd"/>
</dbReference>
<dbReference type="KEGG" id="mpu:MYPU_2360"/>
<dbReference type="GO" id="GO:0005524">
    <property type="term" value="F:ATP binding"/>
    <property type="evidence" value="ECO:0007669"/>
    <property type="project" value="UniProtKB-KW"/>
</dbReference>
<dbReference type="GO" id="GO:0046933">
    <property type="term" value="F:proton-transporting ATP synthase activity, rotational mechanism"/>
    <property type="evidence" value="ECO:0007669"/>
    <property type="project" value="InterPro"/>
</dbReference>
<keyword evidence="10" id="KW-0066">ATP synthesis</keyword>
<evidence type="ECO:0000259" key="11">
    <source>
        <dbReference type="SMART" id="SM00382"/>
    </source>
</evidence>
<organism evidence="13">
    <name type="scientific">Mycoplasmopsis pulmonis (strain UAB CTIP)</name>
    <name type="common">Mycoplasma pulmonis</name>
    <dbReference type="NCBI Taxonomy" id="272635"/>
    <lineage>
        <taxon>Bacteria</taxon>
        <taxon>Bacillati</taxon>
        <taxon>Mycoplasmatota</taxon>
        <taxon>Mycoplasmoidales</taxon>
        <taxon>Metamycoplasmataceae</taxon>
        <taxon>Mycoplasmopsis</taxon>
    </lineage>
</organism>
<keyword evidence="9" id="KW-0139">CF(1)</keyword>
<evidence type="ECO:0000256" key="4">
    <source>
        <dbReference type="ARBA" id="ARBA00022741"/>
    </source>
</evidence>
<dbReference type="SUPFAM" id="SSF47917">
    <property type="entry name" value="C-terminal domain of alpha and beta subunits of F1 ATP synthase"/>
    <property type="match status" value="1"/>
</dbReference>
<reference evidence="12 13" key="1">
    <citation type="journal article" date="2001" name="Nucleic Acids Res.">
        <title>The complete genome sequence of the murine respiratory pathogen Mycoplasma pulmonis.</title>
        <authorList>
            <person name="Chambaud I."/>
            <person name="Heilig R."/>
            <person name="Ferris S."/>
            <person name="Barbe V."/>
            <person name="Samson D."/>
            <person name="Galisson F."/>
            <person name="Moszer I."/>
            <person name="Dybvig K."/>
            <person name="Wroblewski H."/>
            <person name="Viari A."/>
            <person name="Rocha E.P.C."/>
            <person name="Blanchard A."/>
        </authorList>
    </citation>
    <scope>NUCLEOTIDE SEQUENCE [LARGE SCALE GENOMIC DNA]</scope>
    <source>
        <strain evidence="12 13">UAB CTIP</strain>
    </source>
</reference>
<dbReference type="PIR" id="D90541">
    <property type="entry name" value="D90541"/>
</dbReference>
<dbReference type="PANTHER" id="PTHR15184">
    <property type="entry name" value="ATP SYNTHASE"/>
    <property type="match status" value="1"/>
</dbReference>
<dbReference type="Gene3D" id="1.10.1140.10">
    <property type="entry name" value="Bovine Mitochondrial F1-atpase, Atp Synthase Beta Chain, Chain D, domain 3"/>
    <property type="match status" value="1"/>
</dbReference>
<dbReference type="InterPro" id="IPR003593">
    <property type="entry name" value="AAA+_ATPase"/>
</dbReference>
<dbReference type="HOGENOM" id="CLU_022398_0_1_14"/>
<dbReference type="Gene3D" id="3.40.50.300">
    <property type="entry name" value="P-loop containing nucleotide triphosphate hydrolases"/>
    <property type="match status" value="1"/>
</dbReference>
<dbReference type="AlphaFoldDB" id="Q98QX4"/>
<proteinExistence type="inferred from homology"/>
<keyword evidence="3" id="KW-0813">Transport</keyword>
<evidence type="ECO:0000256" key="6">
    <source>
        <dbReference type="ARBA" id="ARBA00022967"/>
    </source>
</evidence>
<evidence type="ECO:0000256" key="1">
    <source>
        <dbReference type="ARBA" id="ARBA00004370"/>
    </source>
</evidence>
<dbReference type="Pfam" id="PF22919">
    <property type="entry name" value="ATP-synt_VA_C"/>
    <property type="match status" value="1"/>
</dbReference>
<dbReference type="SMART" id="SM00382">
    <property type="entry name" value="AAA"/>
    <property type="match status" value="1"/>
</dbReference>
<evidence type="ECO:0000256" key="9">
    <source>
        <dbReference type="ARBA" id="ARBA00023196"/>
    </source>
</evidence>
<dbReference type="GO" id="GO:0016787">
    <property type="term" value="F:hydrolase activity"/>
    <property type="evidence" value="ECO:0007669"/>
    <property type="project" value="UniProtKB-KW"/>
</dbReference>
<name>Q98QX4_MYCPU</name>
<dbReference type="InterPro" id="IPR027417">
    <property type="entry name" value="P-loop_NTPase"/>
</dbReference>
<gene>
    <name evidence="12" type="ordered locus">MYPU_2360</name>
</gene>
<dbReference type="InterPro" id="IPR024034">
    <property type="entry name" value="ATPase_F1/V1_b/a_C"/>
</dbReference>